<comment type="caution">
    <text evidence="1">The sequence shown here is derived from an EMBL/GenBank/DDBJ whole genome shotgun (WGS) entry which is preliminary data.</text>
</comment>
<keyword evidence="2" id="KW-1185">Reference proteome</keyword>
<evidence type="ECO:0000313" key="2">
    <source>
        <dbReference type="Proteomes" id="UP000604046"/>
    </source>
</evidence>
<dbReference type="AlphaFoldDB" id="A0A812MBG0"/>
<name>A0A812MBG0_9DINO</name>
<dbReference type="EMBL" id="CAJNDS010001524">
    <property type="protein sequence ID" value="CAE7263487.1"/>
    <property type="molecule type" value="Genomic_DNA"/>
</dbReference>
<dbReference type="Proteomes" id="UP000604046">
    <property type="component" value="Unassembled WGS sequence"/>
</dbReference>
<reference evidence="1" key="1">
    <citation type="submission" date="2021-02" db="EMBL/GenBank/DDBJ databases">
        <authorList>
            <person name="Dougan E. K."/>
            <person name="Rhodes N."/>
            <person name="Thang M."/>
            <person name="Chan C."/>
        </authorList>
    </citation>
    <scope>NUCLEOTIDE SEQUENCE</scope>
</reference>
<sequence>MVVAELLQWRAPVPLILLCVLVLFNPRLNHGQDLDFAEIFAGSAEVSAKLRQDSLAFAQVRHYQCYL</sequence>
<proteinExistence type="predicted"/>
<organism evidence="1 2">
    <name type="scientific">Symbiodinium natans</name>
    <dbReference type="NCBI Taxonomy" id="878477"/>
    <lineage>
        <taxon>Eukaryota</taxon>
        <taxon>Sar</taxon>
        <taxon>Alveolata</taxon>
        <taxon>Dinophyceae</taxon>
        <taxon>Suessiales</taxon>
        <taxon>Symbiodiniaceae</taxon>
        <taxon>Symbiodinium</taxon>
    </lineage>
</organism>
<gene>
    <name evidence="1" type="ORF">SNAT2548_LOCUS13849</name>
</gene>
<accession>A0A812MBG0</accession>
<protein>
    <submittedName>
        <fullName evidence="1">Uncharacterized protein</fullName>
    </submittedName>
</protein>
<evidence type="ECO:0000313" key="1">
    <source>
        <dbReference type="EMBL" id="CAE7263487.1"/>
    </source>
</evidence>